<comment type="caution">
    <text evidence="1">The sequence shown here is derived from an EMBL/GenBank/DDBJ whole genome shotgun (WGS) entry which is preliminary data.</text>
</comment>
<organism evidence="1 2">
    <name type="scientific">Bifidobacterium aemilianum</name>
    <dbReference type="NCBI Taxonomy" id="2493120"/>
    <lineage>
        <taxon>Bacteria</taxon>
        <taxon>Bacillati</taxon>
        <taxon>Actinomycetota</taxon>
        <taxon>Actinomycetes</taxon>
        <taxon>Bifidobacteriales</taxon>
        <taxon>Bifidobacteriaceae</taxon>
        <taxon>Bifidobacterium</taxon>
    </lineage>
</organism>
<protein>
    <submittedName>
        <fullName evidence="1">Uncharacterized protein</fullName>
    </submittedName>
</protein>
<dbReference type="Proteomes" id="UP000252530">
    <property type="component" value="Unassembled WGS sequence"/>
</dbReference>
<keyword evidence="2" id="KW-1185">Reference proteome</keyword>
<evidence type="ECO:0000313" key="1">
    <source>
        <dbReference type="EMBL" id="RBP97590.1"/>
    </source>
</evidence>
<gene>
    <name evidence="1" type="ORF">CRD60_06265</name>
</gene>
<accession>A0A366K770</accession>
<evidence type="ECO:0000313" key="2">
    <source>
        <dbReference type="Proteomes" id="UP000252530"/>
    </source>
</evidence>
<proteinExistence type="predicted"/>
<reference evidence="1 2" key="1">
    <citation type="submission" date="2017-10" db="EMBL/GenBank/DDBJ databases">
        <title>Bifidobacterium xylocopum sp. nov. and Bifidobacterium aemilianum sp. nov., from the carpenter bee (Xylocopa violacea) digestive tract.</title>
        <authorList>
            <person name="Alberoni D."/>
            <person name="Baffoni L."/>
            <person name="Di Gioia D."/>
            <person name="Gaggia F."/>
            <person name="Biavati B."/>
        </authorList>
    </citation>
    <scope>NUCLEOTIDE SEQUENCE [LARGE SCALE GENOMIC DNA]</scope>
    <source>
        <strain evidence="1 2">XV10</strain>
    </source>
</reference>
<dbReference type="AlphaFoldDB" id="A0A366K770"/>
<sequence length="77" mass="8273">MVAPIFCLGCIIAPFDVSVCSSENLVPLLLSTTCNEAEYLSSRCSITLFILLTVFLGSQPINMIPTRTSTTTALIES</sequence>
<dbReference type="EMBL" id="PDCG01000005">
    <property type="protein sequence ID" value="RBP97590.1"/>
    <property type="molecule type" value="Genomic_DNA"/>
</dbReference>
<name>A0A366K770_9BIFI</name>